<evidence type="ECO:0000313" key="2">
    <source>
        <dbReference type="EMBL" id="MBB1126616.1"/>
    </source>
</evidence>
<gene>
    <name evidence="2" type="ORF">HUK38_10300</name>
</gene>
<dbReference type="EMBL" id="JABVCQ010000022">
    <property type="protein sequence ID" value="MBB1126616.1"/>
    <property type="molecule type" value="Genomic_DNA"/>
</dbReference>
<keyword evidence="1" id="KW-0812">Transmembrane</keyword>
<evidence type="ECO:0000313" key="3">
    <source>
        <dbReference type="Proteomes" id="UP000548632"/>
    </source>
</evidence>
<feature type="transmembrane region" description="Helical" evidence="1">
    <location>
        <begin position="104"/>
        <end position="122"/>
    </location>
</feature>
<accession>A0A839HHF4</accession>
<organism evidence="2 3">
    <name type="scientific">Thiospirillum jenense</name>
    <dbReference type="NCBI Taxonomy" id="1653858"/>
    <lineage>
        <taxon>Bacteria</taxon>
        <taxon>Pseudomonadati</taxon>
        <taxon>Pseudomonadota</taxon>
        <taxon>Gammaproteobacteria</taxon>
        <taxon>Chromatiales</taxon>
        <taxon>Chromatiaceae</taxon>
        <taxon>Thiospirillum</taxon>
    </lineage>
</organism>
<protein>
    <submittedName>
        <fullName evidence="2">Uncharacterized protein</fullName>
    </submittedName>
</protein>
<feature type="transmembrane region" description="Helical" evidence="1">
    <location>
        <begin position="149"/>
        <end position="167"/>
    </location>
</feature>
<proteinExistence type="predicted"/>
<dbReference type="RefSeq" id="WP_182584243.1">
    <property type="nucleotide sequence ID" value="NZ_JABVCQ010000022.1"/>
</dbReference>
<reference evidence="2 3" key="1">
    <citation type="journal article" date="2020" name="Arch. Microbiol.">
        <title>The genome sequence of the giant phototrophic gammaproteobacterium Thiospirillum jenense gives insight into its physiological properties and phylogenetic relationships.</title>
        <authorList>
            <person name="Imhoff J.F."/>
            <person name="Meyer T.E."/>
            <person name="Kyndt J.A."/>
        </authorList>
    </citation>
    <scope>NUCLEOTIDE SEQUENCE [LARGE SCALE GENOMIC DNA]</scope>
    <source>
        <strain evidence="2 3">DSM 216</strain>
    </source>
</reference>
<name>A0A839HHF4_9GAMM</name>
<keyword evidence="1" id="KW-1133">Transmembrane helix</keyword>
<feature type="transmembrane region" description="Helical" evidence="1">
    <location>
        <begin position="5"/>
        <end position="22"/>
    </location>
</feature>
<dbReference type="Proteomes" id="UP000548632">
    <property type="component" value="Unassembled WGS sequence"/>
</dbReference>
<sequence>MKKYILTTIMVLLMVSLAYFFGVSDWLVALFVIITAGFVYFSMIRLYSGNRKMLAMYSQPNSMLYNFLSRDRTFFMRVTAFFSSLMLSSILVLLVKGMVLQQGYVPFFVVIVFSSFVLYSFVNKPISSPLVNENINQEISSHGNELVRIFYAAIVLNIVLALAFSAHDTFEFKVSDVNFNNFTDKAVEQSFEKTDANHYSRVFINAYLLMDYAKIALAKVFVNLIGLQNNFYIFYCVILALNLFKMFGFSVSFVLLQKGLDGTATLLVPTVKQVFSTVVVFFSNTRSQ</sequence>
<evidence type="ECO:0000256" key="1">
    <source>
        <dbReference type="SAM" id="Phobius"/>
    </source>
</evidence>
<feature type="transmembrane region" description="Helical" evidence="1">
    <location>
        <begin position="74"/>
        <end position="98"/>
    </location>
</feature>
<feature type="transmembrane region" description="Helical" evidence="1">
    <location>
        <begin position="28"/>
        <end position="47"/>
    </location>
</feature>
<feature type="transmembrane region" description="Helical" evidence="1">
    <location>
        <begin position="232"/>
        <end position="256"/>
    </location>
</feature>
<comment type="caution">
    <text evidence="2">The sequence shown here is derived from an EMBL/GenBank/DDBJ whole genome shotgun (WGS) entry which is preliminary data.</text>
</comment>
<keyword evidence="1" id="KW-0472">Membrane</keyword>
<keyword evidence="3" id="KW-1185">Reference proteome</keyword>
<dbReference type="AlphaFoldDB" id="A0A839HHF4"/>